<accession>A0A6J5ENV4</accession>
<name>A0A6J5ENV4_9BURK</name>
<dbReference type="AlphaFoldDB" id="A0A6J5ENV4"/>
<evidence type="ECO:0000313" key="1">
    <source>
        <dbReference type="EMBL" id="CAB3768220.1"/>
    </source>
</evidence>
<evidence type="ECO:0000313" key="2">
    <source>
        <dbReference type="Proteomes" id="UP000494329"/>
    </source>
</evidence>
<keyword evidence="2" id="KW-1185">Reference proteome</keyword>
<proteinExistence type="predicted"/>
<dbReference type="Proteomes" id="UP000494329">
    <property type="component" value="Unassembled WGS sequence"/>
</dbReference>
<protein>
    <submittedName>
        <fullName evidence="1">Uncharacterized protein</fullName>
    </submittedName>
</protein>
<gene>
    <name evidence="1" type="ORF">LMG29739_05260</name>
</gene>
<dbReference type="RefSeq" id="WP_377700551.1">
    <property type="nucleotide sequence ID" value="NZ_JBHLTY010000012.1"/>
</dbReference>
<organism evidence="1 2">
    <name type="scientific">Paraburkholderia solisilvae</name>
    <dbReference type="NCBI Taxonomy" id="624376"/>
    <lineage>
        <taxon>Bacteria</taxon>
        <taxon>Pseudomonadati</taxon>
        <taxon>Pseudomonadota</taxon>
        <taxon>Betaproteobacteria</taxon>
        <taxon>Burkholderiales</taxon>
        <taxon>Burkholderiaceae</taxon>
        <taxon>Paraburkholderia</taxon>
    </lineage>
</organism>
<sequence>MEAGARKMFPVTGKLNQIKAKRMEREGIRSLEQTFGYSLAQLQELFADGPPNLAEASLPAYPDAVFDSGIGINAFGIVVDVESTQFPRFLNLVRSTGVEKHWLGFKDETAGSPTYTLIRTMSRFRGVSVKVLTNNVELIRSITEEHFNPTPPWVAMYEHGPFLHLIQGEEEYWFDHIWVRFWRSLTPDRQRAFVRKSREETRHYISDEEWHDWLTDLTMQDPRTRPLGDEALAQLDWF</sequence>
<dbReference type="EMBL" id="CADIKF010000056">
    <property type="protein sequence ID" value="CAB3768220.1"/>
    <property type="molecule type" value="Genomic_DNA"/>
</dbReference>
<reference evidence="1 2" key="1">
    <citation type="submission" date="2020-04" db="EMBL/GenBank/DDBJ databases">
        <authorList>
            <person name="De Canck E."/>
        </authorList>
    </citation>
    <scope>NUCLEOTIDE SEQUENCE [LARGE SCALE GENOMIC DNA]</scope>
    <source>
        <strain evidence="1 2">LMG 29739</strain>
    </source>
</reference>